<dbReference type="AlphaFoldDB" id="A0A8E2AUW5"/>
<dbReference type="EMBL" id="KV722385">
    <property type="protein sequence ID" value="OCH91458.1"/>
    <property type="molecule type" value="Genomic_DNA"/>
</dbReference>
<organism evidence="2 3">
    <name type="scientific">Obba rivulosa</name>
    <dbReference type="NCBI Taxonomy" id="1052685"/>
    <lineage>
        <taxon>Eukaryota</taxon>
        <taxon>Fungi</taxon>
        <taxon>Dikarya</taxon>
        <taxon>Basidiomycota</taxon>
        <taxon>Agaricomycotina</taxon>
        <taxon>Agaricomycetes</taxon>
        <taxon>Polyporales</taxon>
        <taxon>Gelatoporiaceae</taxon>
        <taxon>Obba</taxon>
    </lineage>
</organism>
<evidence type="ECO:0000313" key="2">
    <source>
        <dbReference type="EMBL" id="OCH91458.1"/>
    </source>
</evidence>
<reference evidence="2 3" key="1">
    <citation type="submission" date="2016-07" db="EMBL/GenBank/DDBJ databases">
        <title>Draft genome of the white-rot fungus Obba rivulosa 3A-2.</title>
        <authorList>
            <consortium name="DOE Joint Genome Institute"/>
            <person name="Miettinen O."/>
            <person name="Riley R."/>
            <person name="Acob R."/>
            <person name="Barry K."/>
            <person name="Cullen D."/>
            <person name="De Vries R."/>
            <person name="Hainaut M."/>
            <person name="Hatakka A."/>
            <person name="Henrissat B."/>
            <person name="Hilden K."/>
            <person name="Kuo R."/>
            <person name="Labutti K."/>
            <person name="Lipzen A."/>
            <person name="Makela M.R."/>
            <person name="Sandor L."/>
            <person name="Spatafora J.W."/>
            <person name="Grigoriev I.V."/>
            <person name="Hibbett D.S."/>
        </authorList>
    </citation>
    <scope>NUCLEOTIDE SEQUENCE [LARGE SCALE GENOMIC DNA]</scope>
    <source>
        <strain evidence="2 3">3A-2</strain>
    </source>
</reference>
<keyword evidence="1" id="KW-1133">Transmembrane helix</keyword>
<keyword evidence="3" id="KW-1185">Reference proteome</keyword>
<evidence type="ECO:0000313" key="3">
    <source>
        <dbReference type="Proteomes" id="UP000250043"/>
    </source>
</evidence>
<evidence type="ECO:0000256" key="1">
    <source>
        <dbReference type="SAM" id="Phobius"/>
    </source>
</evidence>
<keyword evidence="1" id="KW-0472">Membrane</keyword>
<proteinExistence type="predicted"/>
<protein>
    <submittedName>
        <fullName evidence="2">Uncharacterized protein</fullName>
    </submittedName>
</protein>
<gene>
    <name evidence="2" type="ORF">OBBRIDRAFT_526138</name>
</gene>
<dbReference type="OrthoDB" id="2756573at2759"/>
<sequence>MSADGLVLLVTWANTYRTVRIAWRNNIRSPLGATLLRDGTLYFVLLLMLNVITIMRNITSIFAFTLSGFSTPYFSMAISHFLLNLRRVASNPPALDPILESSISSRSPGQRTSLRFRSFVDNIGEDLNHDSELPELDVASQDERKDTISARDKVCYDSVTGPGASGTKNTDVELAIKQDTFAETICP</sequence>
<dbReference type="Proteomes" id="UP000250043">
    <property type="component" value="Unassembled WGS sequence"/>
</dbReference>
<feature type="transmembrane region" description="Helical" evidence="1">
    <location>
        <begin position="61"/>
        <end position="83"/>
    </location>
</feature>
<feature type="transmembrane region" description="Helical" evidence="1">
    <location>
        <begin position="35"/>
        <end position="55"/>
    </location>
</feature>
<name>A0A8E2AUW5_9APHY</name>
<keyword evidence="1" id="KW-0812">Transmembrane</keyword>
<accession>A0A8E2AUW5</accession>